<dbReference type="Proteomes" id="UP000310158">
    <property type="component" value="Unassembled WGS sequence"/>
</dbReference>
<reference evidence="1 2" key="1">
    <citation type="submission" date="2019-02" db="EMBL/GenBank/DDBJ databases">
        <title>Genome sequencing of the rare red list fungi Bondarzewia mesenterica.</title>
        <authorList>
            <person name="Buettner E."/>
            <person name="Kellner H."/>
        </authorList>
    </citation>
    <scope>NUCLEOTIDE SEQUENCE [LARGE SCALE GENOMIC DNA]</scope>
    <source>
        <strain evidence="1 2">DSM 108281</strain>
    </source>
</reference>
<name>A0A4S4L1I5_9AGAM</name>
<gene>
    <name evidence="1" type="ORF">EW146_g9974</name>
</gene>
<evidence type="ECO:0008006" key="3">
    <source>
        <dbReference type="Google" id="ProtNLM"/>
    </source>
</evidence>
<proteinExistence type="predicted"/>
<protein>
    <recommendedName>
        <fullName evidence="3">C2H2-type domain-containing protein</fullName>
    </recommendedName>
</protein>
<organism evidence="1 2">
    <name type="scientific">Bondarzewia mesenterica</name>
    <dbReference type="NCBI Taxonomy" id="1095465"/>
    <lineage>
        <taxon>Eukaryota</taxon>
        <taxon>Fungi</taxon>
        <taxon>Dikarya</taxon>
        <taxon>Basidiomycota</taxon>
        <taxon>Agaricomycotina</taxon>
        <taxon>Agaricomycetes</taxon>
        <taxon>Russulales</taxon>
        <taxon>Bondarzewiaceae</taxon>
        <taxon>Bondarzewia</taxon>
    </lineage>
</organism>
<evidence type="ECO:0000313" key="1">
    <source>
        <dbReference type="EMBL" id="THH05166.1"/>
    </source>
</evidence>
<sequence length="106" mass="11895">MSRRRPSERQGGQRKVVLPPAVREDAIQARTGPCVETRDVLQTEIDRPSESDVVGAYACDRCPALFSRKASLKRQQDTSCCGRWDANEEQGDGVWLEDKVNADVYL</sequence>
<dbReference type="AlphaFoldDB" id="A0A4S4L1I5"/>
<comment type="caution">
    <text evidence="1">The sequence shown here is derived from an EMBL/GenBank/DDBJ whole genome shotgun (WGS) entry which is preliminary data.</text>
</comment>
<keyword evidence="2" id="KW-1185">Reference proteome</keyword>
<dbReference type="EMBL" id="SGPL01001044">
    <property type="protein sequence ID" value="THH05166.1"/>
    <property type="molecule type" value="Genomic_DNA"/>
</dbReference>
<accession>A0A4S4L1I5</accession>
<evidence type="ECO:0000313" key="2">
    <source>
        <dbReference type="Proteomes" id="UP000310158"/>
    </source>
</evidence>